<dbReference type="STRING" id="442562.Rumeso_01625"/>
<accession>A0A017HQ98</accession>
<evidence type="ECO:0000313" key="2">
    <source>
        <dbReference type="EMBL" id="EYD76667.1"/>
    </source>
</evidence>
<dbReference type="HOGENOM" id="CLU_1293518_0_0_5"/>
<gene>
    <name evidence="2" type="ORF">Rumeso_01625</name>
</gene>
<feature type="compositionally biased region" description="Basic and acidic residues" evidence="1">
    <location>
        <begin position="196"/>
        <end position="209"/>
    </location>
</feature>
<reference evidence="2 3" key="1">
    <citation type="submission" date="2013-02" db="EMBL/GenBank/DDBJ databases">
        <authorList>
            <person name="Fiebig A."/>
            <person name="Goeker M."/>
            <person name="Klenk H.-P.P."/>
        </authorList>
    </citation>
    <scope>NUCLEOTIDE SEQUENCE [LARGE SCALE GENOMIC DNA]</scope>
    <source>
        <strain evidence="2 3">DSM 19309</strain>
    </source>
</reference>
<name>A0A017HQ98_9RHOB</name>
<dbReference type="Proteomes" id="UP000019666">
    <property type="component" value="Unassembled WGS sequence"/>
</dbReference>
<proteinExistence type="predicted"/>
<dbReference type="EMBL" id="AOSK01000041">
    <property type="protein sequence ID" value="EYD76667.1"/>
    <property type="molecule type" value="Genomic_DNA"/>
</dbReference>
<evidence type="ECO:0000313" key="3">
    <source>
        <dbReference type="Proteomes" id="UP000019666"/>
    </source>
</evidence>
<dbReference type="AlphaFoldDB" id="A0A017HQ98"/>
<protein>
    <submittedName>
        <fullName evidence="2">Uncharacterized protein</fullName>
    </submittedName>
</protein>
<sequence length="209" mass="23532">MGIARREALLPATLRLLERILEARTYGELKGIGGEVLDGTASYGAWPESNLPFTRFRIDEADPVLLTLAGMEAPGFEVLRGCCGGFQFHWRNDLARAFETEMPVLGRFTARLPREQTVMVEHFVLPMLVRHRVRKLWGWILLGPEEDAAADMACLRQAFTFQRAEDPCPTPTSSPGGQGRPQRGPAVLALATRRIRPFDPDERRQRHAR</sequence>
<feature type="region of interest" description="Disordered" evidence="1">
    <location>
        <begin position="165"/>
        <end position="209"/>
    </location>
</feature>
<keyword evidence="3" id="KW-1185">Reference proteome</keyword>
<organism evidence="2 3">
    <name type="scientific">Rubellimicrobium mesophilum DSM 19309</name>
    <dbReference type="NCBI Taxonomy" id="442562"/>
    <lineage>
        <taxon>Bacteria</taxon>
        <taxon>Pseudomonadati</taxon>
        <taxon>Pseudomonadota</taxon>
        <taxon>Alphaproteobacteria</taxon>
        <taxon>Rhodobacterales</taxon>
        <taxon>Roseobacteraceae</taxon>
        <taxon>Rubellimicrobium</taxon>
    </lineage>
</organism>
<evidence type="ECO:0000256" key="1">
    <source>
        <dbReference type="SAM" id="MobiDB-lite"/>
    </source>
</evidence>
<comment type="caution">
    <text evidence="2">The sequence shown here is derived from an EMBL/GenBank/DDBJ whole genome shotgun (WGS) entry which is preliminary data.</text>
</comment>